<dbReference type="PANTHER" id="PTHR43632">
    <property type="entry name" value="PERMEASE COMPONENT OF TUNGSTATE ABC TRANSPORTER"/>
    <property type="match status" value="1"/>
</dbReference>
<sequence length="232" mass="23439">MSILAATGEALALLAAGDPGLWGTIATTLAVAGAALAVALPAAVLLAYALAAGRFAGRRAALLVLHALLGVPTVVVGLVLYLLLSSQGPLGALDLLFTPAAVALGQFLIALPILTAFCHASFEPDLQPLREHARALGLGRLRTALLAVREKRRGLASSAFAGFGRIVSEVGCALLVGGNIAGSTRTIPTAIALETGKGQFVEGIALGIVLLLLAACASLAFFWLTSKGSDGR</sequence>
<keyword evidence="8" id="KW-1185">Reference proteome</keyword>
<feature type="transmembrane region" description="Helical" evidence="5">
    <location>
        <begin position="27"/>
        <end position="50"/>
    </location>
</feature>
<evidence type="ECO:0000313" key="7">
    <source>
        <dbReference type="EMBL" id="MBF2734661.1"/>
    </source>
</evidence>
<dbReference type="InterPro" id="IPR049783">
    <property type="entry name" value="ABC_perm_TupB-like"/>
</dbReference>
<dbReference type="SUPFAM" id="SSF161098">
    <property type="entry name" value="MetI-like"/>
    <property type="match status" value="1"/>
</dbReference>
<keyword evidence="3 5" id="KW-1133">Transmembrane helix</keyword>
<dbReference type="PROSITE" id="PS50928">
    <property type="entry name" value="ABC_TM1"/>
    <property type="match status" value="1"/>
</dbReference>
<dbReference type="GO" id="GO:0005886">
    <property type="term" value="C:plasma membrane"/>
    <property type="evidence" value="ECO:0007669"/>
    <property type="project" value="UniProtKB-SubCell"/>
</dbReference>
<dbReference type="PANTHER" id="PTHR43632:SF1">
    <property type="entry name" value="PERMEASE COMPONENT OF TUNGSTATE ABC TRANSPORTER"/>
    <property type="match status" value="1"/>
</dbReference>
<protein>
    <submittedName>
        <fullName evidence="7">ABC transporter permease</fullName>
    </submittedName>
</protein>
<dbReference type="EMBL" id="JADHEI010000013">
    <property type="protein sequence ID" value="MBF2734661.1"/>
    <property type="molecule type" value="Genomic_DNA"/>
</dbReference>
<feature type="transmembrane region" description="Helical" evidence="5">
    <location>
        <begin position="200"/>
        <end position="224"/>
    </location>
</feature>
<dbReference type="InterPro" id="IPR035906">
    <property type="entry name" value="MetI-like_sf"/>
</dbReference>
<evidence type="ECO:0000256" key="4">
    <source>
        <dbReference type="ARBA" id="ARBA00023136"/>
    </source>
</evidence>
<evidence type="ECO:0000256" key="5">
    <source>
        <dbReference type="SAM" id="Phobius"/>
    </source>
</evidence>
<keyword evidence="2 5" id="KW-0812">Transmembrane</keyword>
<evidence type="ECO:0000256" key="1">
    <source>
        <dbReference type="ARBA" id="ARBA00004651"/>
    </source>
</evidence>
<accession>A0A930UGE7</accession>
<feature type="transmembrane region" description="Helical" evidence="5">
    <location>
        <begin position="96"/>
        <end position="122"/>
    </location>
</feature>
<feature type="transmembrane region" description="Helical" evidence="5">
    <location>
        <begin position="159"/>
        <end position="180"/>
    </location>
</feature>
<gene>
    <name evidence="7" type="ORF">ISN26_00955</name>
</gene>
<dbReference type="InterPro" id="IPR000515">
    <property type="entry name" value="MetI-like"/>
</dbReference>
<keyword evidence="4 5" id="KW-0472">Membrane</keyword>
<evidence type="ECO:0000313" key="8">
    <source>
        <dbReference type="Proteomes" id="UP000604381"/>
    </source>
</evidence>
<reference evidence="7" key="1">
    <citation type="submission" date="2020-10" db="EMBL/GenBank/DDBJ databases">
        <title>An improved Amphimedon queenslandica hologenome assembly reveals how three proteobacterial symbionts can extend the metabolic phenotypic of their marine sponge host.</title>
        <authorList>
            <person name="Degnan B."/>
            <person name="Degnan S."/>
            <person name="Xiang X."/>
        </authorList>
    </citation>
    <scope>NUCLEOTIDE SEQUENCE</scope>
    <source>
        <strain evidence="7">AqS2</strain>
    </source>
</reference>
<dbReference type="Gene3D" id="1.10.3720.10">
    <property type="entry name" value="MetI-like"/>
    <property type="match status" value="1"/>
</dbReference>
<dbReference type="GO" id="GO:0055085">
    <property type="term" value="P:transmembrane transport"/>
    <property type="evidence" value="ECO:0007669"/>
    <property type="project" value="InterPro"/>
</dbReference>
<dbReference type="NCBIfam" id="NF038017">
    <property type="entry name" value="ABC_perm1"/>
    <property type="match status" value="1"/>
</dbReference>
<evidence type="ECO:0000259" key="6">
    <source>
        <dbReference type="PROSITE" id="PS50928"/>
    </source>
</evidence>
<dbReference type="AlphaFoldDB" id="A0A930UGE7"/>
<name>A0A930UGE7_9GAMM</name>
<comment type="subcellular location">
    <subcellularLocation>
        <location evidence="1">Cell membrane</location>
        <topology evidence="1">Multi-pass membrane protein</topology>
    </subcellularLocation>
</comment>
<evidence type="ECO:0000256" key="2">
    <source>
        <dbReference type="ARBA" id="ARBA00022692"/>
    </source>
</evidence>
<proteinExistence type="predicted"/>
<comment type="caution">
    <text evidence="7">The sequence shown here is derived from an EMBL/GenBank/DDBJ whole genome shotgun (WGS) entry which is preliminary data.</text>
</comment>
<evidence type="ECO:0000256" key="3">
    <source>
        <dbReference type="ARBA" id="ARBA00022989"/>
    </source>
</evidence>
<feature type="domain" description="ABC transmembrane type-1" evidence="6">
    <location>
        <begin position="25"/>
        <end position="221"/>
    </location>
</feature>
<feature type="transmembrane region" description="Helical" evidence="5">
    <location>
        <begin position="62"/>
        <end position="84"/>
    </location>
</feature>
<dbReference type="Proteomes" id="UP000604381">
    <property type="component" value="Unassembled WGS sequence"/>
</dbReference>
<organism evidence="7 8">
    <name type="scientific">Candidatus Amphirhobacter heronislandensis</name>
    <dbReference type="NCBI Taxonomy" id="1732024"/>
    <lineage>
        <taxon>Bacteria</taxon>
        <taxon>Pseudomonadati</taxon>
        <taxon>Pseudomonadota</taxon>
        <taxon>Gammaproteobacteria</taxon>
        <taxon>Candidatus Tethybacterales</taxon>
        <taxon>Candidatus Tethybacteraceae</taxon>
        <taxon>Candidatus Amphirhobacter</taxon>
    </lineage>
</organism>